<name>A0ABW7XUU0_STRCE</name>
<evidence type="ECO:0000313" key="8">
    <source>
        <dbReference type="EMBL" id="MFI5673842.1"/>
    </source>
</evidence>
<sequence length="239" mass="25279">MITVLVVHQQSLQRLGLRMLLAARPGLTVVGETATEAEAIPLTERLRPDVVLMDGRGLGTGGIETVRRLARSTRVLLLSPTGQDTHASAALRAGAGGFVNPDVTPDQLTAAIHTVAVGDAVISPGLTRELIDTVRRQRPVPVAAPVPRLGALTERERDVLTAVASGSSNAEIAERLSIAPTTVKSHVSHILTKIGARTRVQAVIFAYETGLLHPAMTTQRQAMAPRASSSYDRVMSEAA</sequence>
<reference evidence="8 9" key="1">
    <citation type="submission" date="2024-10" db="EMBL/GenBank/DDBJ databases">
        <title>The Natural Products Discovery Center: Release of the First 8490 Sequenced Strains for Exploring Actinobacteria Biosynthetic Diversity.</title>
        <authorList>
            <person name="Kalkreuter E."/>
            <person name="Kautsar S.A."/>
            <person name="Yang D."/>
            <person name="Bader C.D."/>
            <person name="Teijaro C.N."/>
            <person name="Fluegel L."/>
            <person name="Davis C.M."/>
            <person name="Simpson J.R."/>
            <person name="Lauterbach L."/>
            <person name="Steele A.D."/>
            <person name="Gui C."/>
            <person name="Meng S."/>
            <person name="Li G."/>
            <person name="Viehrig K."/>
            <person name="Ye F."/>
            <person name="Su P."/>
            <person name="Kiefer A.F."/>
            <person name="Nichols A."/>
            <person name="Cepeda A.J."/>
            <person name="Yan W."/>
            <person name="Fan B."/>
            <person name="Jiang Y."/>
            <person name="Adhikari A."/>
            <person name="Zheng C.-J."/>
            <person name="Schuster L."/>
            <person name="Cowan T.M."/>
            <person name="Smanski M.J."/>
            <person name="Chevrette M.G."/>
            <person name="De Carvalho L.P.S."/>
            <person name="Shen B."/>
        </authorList>
    </citation>
    <scope>NUCLEOTIDE SEQUENCE [LARGE SCALE GENOMIC DNA]</scope>
    <source>
        <strain evidence="8 9">NPDC051599</strain>
    </source>
</reference>
<organism evidence="8 9">
    <name type="scientific">Streptomyces cellulosae</name>
    <dbReference type="NCBI Taxonomy" id="1968"/>
    <lineage>
        <taxon>Bacteria</taxon>
        <taxon>Bacillati</taxon>
        <taxon>Actinomycetota</taxon>
        <taxon>Actinomycetes</taxon>
        <taxon>Kitasatosporales</taxon>
        <taxon>Streptomycetaceae</taxon>
        <taxon>Streptomyces</taxon>
    </lineage>
</organism>
<proteinExistence type="predicted"/>
<dbReference type="SMART" id="SM00421">
    <property type="entry name" value="HTH_LUXR"/>
    <property type="match status" value="1"/>
</dbReference>
<dbReference type="SUPFAM" id="SSF52172">
    <property type="entry name" value="CheY-like"/>
    <property type="match status" value="1"/>
</dbReference>
<protein>
    <submittedName>
        <fullName evidence="8">LuxR C-terminal-related transcriptional regulator</fullName>
    </submittedName>
</protein>
<dbReference type="CDD" id="cd06170">
    <property type="entry name" value="LuxR_C_like"/>
    <property type="match status" value="1"/>
</dbReference>
<evidence type="ECO:0000259" key="6">
    <source>
        <dbReference type="PROSITE" id="PS50043"/>
    </source>
</evidence>
<dbReference type="RefSeq" id="WP_398654845.1">
    <property type="nucleotide sequence ID" value="NZ_JBITDC010000002.1"/>
</dbReference>
<dbReference type="Proteomes" id="UP001612415">
    <property type="component" value="Unassembled WGS sequence"/>
</dbReference>
<dbReference type="InterPro" id="IPR039420">
    <property type="entry name" value="WalR-like"/>
</dbReference>
<gene>
    <name evidence="8" type="ORF">ACIA8P_04120</name>
</gene>
<dbReference type="SMART" id="SM00448">
    <property type="entry name" value="REC"/>
    <property type="match status" value="1"/>
</dbReference>
<evidence type="ECO:0000256" key="5">
    <source>
        <dbReference type="PROSITE-ProRule" id="PRU00169"/>
    </source>
</evidence>
<dbReference type="PROSITE" id="PS00622">
    <property type="entry name" value="HTH_LUXR_1"/>
    <property type="match status" value="1"/>
</dbReference>
<evidence type="ECO:0000313" key="9">
    <source>
        <dbReference type="Proteomes" id="UP001612415"/>
    </source>
</evidence>
<dbReference type="Pfam" id="PF00196">
    <property type="entry name" value="GerE"/>
    <property type="match status" value="1"/>
</dbReference>
<evidence type="ECO:0000256" key="4">
    <source>
        <dbReference type="ARBA" id="ARBA00023163"/>
    </source>
</evidence>
<dbReference type="PROSITE" id="PS50110">
    <property type="entry name" value="RESPONSE_REGULATORY"/>
    <property type="match status" value="1"/>
</dbReference>
<dbReference type="InterPro" id="IPR000792">
    <property type="entry name" value="Tscrpt_reg_LuxR_C"/>
</dbReference>
<dbReference type="PROSITE" id="PS50043">
    <property type="entry name" value="HTH_LUXR_2"/>
    <property type="match status" value="1"/>
</dbReference>
<dbReference type="InterPro" id="IPR058245">
    <property type="entry name" value="NreC/VraR/RcsB-like_REC"/>
</dbReference>
<dbReference type="Gene3D" id="3.40.50.2300">
    <property type="match status" value="1"/>
</dbReference>
<feature type="domain" description="HTH luxR-type" evidence="6">
    <location>
        <begin position="145"/>
        <end position="210"/>
    </location>
</feature>
<accession>A0ABW7XUU0</accession>
<keyword evidence="9" id="KW-1185">Reference proteome</keyword>
<dbReference type="SUPFAM" id="SSF46894">
    <property type="entry name" value="C-terminal effector domain of the bipartite response regulators"/>
    <property type="match status" value="1"/>
</dbReference>
<feature type="domain" description="Response regulatory" evidence="7">
    <location>
        <begin position="3"/>
        <end position="116"/>
    </location>
</feature>
<dbReference type="InterPro" id="IPR001789">
    <property type="entry name" value="Sig_transdc_resp-reg_receiver"/>
</dbReference>
<evidence type="ECO:0000259" key="7">
    <source>
        <dbReference type="PROSITE" id="PS50110"/>
    </source>
</evidence>
<keyword evidence="3" id="KW-0238">DNA-binding</keyword>
<dbReference type="EMBL" id="JBITDC010000002">
    <property type="protein sequence ID" value="MFI5673842.1"/>
    <property type="molecule type" value="Genomic_DNA"/>
</dbReference>
<dbReference type="PRINTS" id="PR00038">
    <property type="entry name" value="HTHLUXR"/>
</dbReference>
<evidence type="ECO:0000256" key="2">
    <source>
        <dbReference type="ARBA" id="ARBA00023015"/>
    </source>
</evidence>
<dbReference type="PANTHER" id="PTHR43214">
    <property type="entry name" value="TWO-COMPONENT RESPONSE REGULATOR"/>
    <property type="match status" value="1"/>
</dbReference>
<dbReference type="InterPro" id="IPR011006">
    <property type="entry name" value="CheY-like_superfamily"/>
</dbReference>
<dbReference type="CDD" id="cd17535">
    <property type="entry name" value="REC_NarL-like"/>
    <property type="match status" value="1"/>
</dbReference>
<keyword evidence="1 5" id="KW-0597">Phosphoprotein</keyword>
<dbReference type="Pfam" id="PF00072">
    <property type="entry name" value="Response_reg"/>
    <property type="match status" value="1"/>
</dbReference>
<keyword evidence="2" id="KW-0805">Transcription regulation</keyword>
<dbReference type="InterPro" id="IPR016032">
    <property type="entry name" value="Sig_transdc_resp-reg_C-effctor"/>
</dbReference>
<keyword evidence="4" id="KW-0804">Transcription</keyword>
<evidence type="ECO:0000256" key="3">
    <source>
        <dbReference type="ARBA" id="ARBA00023125"/>
    </source>
</evidence>
<feature type="modified residue" description="4-aspartylphosphate" evidence="5">
    <location>
        <position position="54"/>
    </location>
</feature>
<comment type="caution">
    <text evidence="8">The sequence shown here is derived from an EMBL/GenBank/DDBJ whole genome shotgun (WGS) entry which is preliminary data.</text>
</comment>
<evidence type="ECO:0000256" key="1">
    <source>
        <dbReference type="ARBA" id="ARBA00022553"/>
    </source>
</evidence>
<dbReference type="PANTHER" id="PTHR43214:SF24">
    <property type="entry name" value="TRANSCRIPTIONAL REGULATORY PROTEIN NARL-RELATED"/>
    <property type="match status" value="1"/>
</dbReference>